<proteinExistence type="predicted"/>
<dbReference type="InterPro" id="IPR000801">
    <property type="entry name" value="Esterase-like"/>
</dbReference>
<organism evidence="1 2">
    <name type="scientific">Actinospica durhamensis</name>
    <dbReference type="NCBI Taxonomy" id="1508375"/>
    <lineage>
        <taxon>Bacteria</taxon>
        <taxon>Bacillati</taxon>
        <taxon>Actinomycetota</taxon>
        <taxon>Actinomycetes</taxon>
        <taxon>Catenulisporales</taxon>
        <taxon>Actinospicaceae</taxon>
        <taxon>Actinospica</taxon>
    </lineage>
</organism>
<gene>
    <name evidence="1" type="ORF">KDL01_22835</name>
</gene>
<evidence type="ECO:0000313" key="2">
    <source>
        <dbReference type="Proteomes" id="UP000675781"/>
    </source>
</evidence>
<dbReference type="EMBL" id="JAGSOG010000126">
    <property type="protein sequence ID" value="MBR7836131.1"/>
    <property type="molecule type" value="Genomic_DNA"/>
</dbReference>
<dbReference type="AlphaFoldDB" id="A0A941ERQ6"/>
<evidence type="ECO:0008006" key="3">
    <source>
        <dbReference type="Google" id="ProtNLM"/>
    </source>
</evidence>
<dbReference type="PANTHER" id="PTHR48098:SF3">
    <property type="entry name" value="IRON(III) ENTEROBACTIN ESTERASE"/>
    <property type="match status" value="1"/>
</dbReference>
<dbReference type="PANTHER" id="PTHR48098">
    <property type="entry name" value="ENTEROCHELIN ESTERASE-RELATED"/>
    <property type="match status" value="1"/>
</dbReference>
<dbReference type="Pfam" id="PF00756">
    <property type="entry name" value="Esterase"/>
    <property type="match status" value="1"/>
</dbReference>
<accession>A0A941ERQ6</accession>
<dbReference type="SUPFAM" id="SSF53474">
    <property type="entry name" value="alpha/beta-Hydrolases"/>
    <property type="match status" value="1"/>
</dbReference>
<comment type="caution">
    <text evidence="1">The sequence shown here is derived from an EMBL/GenBank/DDBJ whole genome shotgun (WGS) entry which is preliminary data.</text>
</comment>
<dbReference type="InterPro" id="IPR050583">
    <property type="entry name" value="Mycobacterial_A85_antigen"/>
</dbReference>
<dbReference type="InterPro" id="IPR029058">
    <property type="entry name" value="AB_hydrolase_fold"/>
</dbReference>
<name>A0A941ERQ6_9ACTN</name>
<dbReference type="RefSeq" id="WP_212530621.1">
    <property type="nucleotide sequence ID" value="NZ_JAGSOG010000126.1"/>
</dbReference>
<evidence type="ECO:0000313" key="1">
    <source>
        <dbReference type="EMBL" id="MBR7836131.1"/>
    </source>
</evidence>
<keyword evidence="2" id="KW-1185">Reference proteome</keyword>
<sequence>MTVHVPFQSLPLDLTDVRYAYGPDSSRHPGVPVGRTEQFAWTRSAIYPGTSRRVWIHVPEQYDPAEPASLAVFQDGWSYLDPDGAVRAGAVLDNLIHQGAIPVTVGVFVDPGILAGAEQPRNRNVEYDAFDDRYVTFLLTEILPEVTARYAITEDPERWSVCGGSSGGDCALTVAWLRSDRFRRAICFNSSFAQMPGGNPFPDLLASIAAKPLRLFLQVGQRDINWNRKGRNWLAENLRVAAALAEAGYDFRLVLGEGGHSPNHAGVLLPDALRWAAGERQETESQPSVR</sequence>
<reference evidence="1" key="1">
    <citation type="submission" date="2021-04" db="EMBL/GenBank/DDBJ databases">
        <title>Genome based classification of Actinospica acidithermotolerans sp. nov., an actinobacterium isolated from an Indonesian hot spring.</title>
        <authorList>
            <person name="Kusuma A.B."/>
            <person name="Putra K.E."/>
            <person name="Nafisah S."/>
            <person name="Loh J."/>
            <person name="Nouioui I."/>
            <person name="Goodfellow M."/>
        </authorList>
    </citation>
    <scope>NUCLEOTIDE SEQUENCE</scope>
    <source>
        <strain evidence="1">CSCA 57</strain>
    </source>
</reference>
<dbReference type="Gene3D" id="3.40.50.1820">
    <property type="entry name" value="alpha/beta hydrolase"/>
    <property type="match status" value="1"/>
</dbReference>
<protein>
    <recommendedName>
        <fullName evidence="3">Enterochelin esterase</fullName>
    </recommendedName>
</protein>
<dbReference type="Proteomes" id="UP000675781">
    <property type="component" value="Unassembled WGS sequence"/>
</dbReference>